<evidence type="ECO:0000256" key="1">
    <source>
        <dbReference type="ARBA" id="ARBA00022574"/>
    </source>
</evidence>
<dbReference type="PANTHER" id="PTHR19854">
    <property type="entry name" value="TRANSDUCIN BETA-LIKE 3"/>
    <property type="match status" value="1"/>
</dbReference>
<evidence type="ECO:0000313" key="4">
    <source>
        <dbReference type="EMBL" id="CAH0382367.1"/>
    </source>
</evidence>
<dbReference type="InterPro" id="IPR019775">
    <property type="entry name" value="WD40_repeat_CS"/>
</dbReference>
<evidence type="ECO:0000256" key="2">
    <source>
        <dbReference type="ARBA" id="ARBA00022737"/>
    </source>
</evidence>
<dbReference type="PROSITE" id="PS00678">
    <property type="entry name" value="WD_REPEATS_1"/>
    <property type="match status" value="1"/>
</dbReference>
<dbReference type="SUPFAM" id="SSF50978">
    <property type="entry name" value="WD40 repeat-like"/>
    <property type="match status" value="1"/>
</dbReference>
<gene>
    <name evidence="4" type="ORF">BEMITA_LOCUS1914</name>
</gene>
<dbReference type="Gene3D" id="2.130.10.10">
    <property type="entry name" value="YVTN repeat-like/Quinoprotein amine dehydrogenase"/>
    <property type="match status" value="2"/>
</dbReference>
<evidence type="ECO:0000313" key="5">
    <source>
        <dbReference type="Proteomes" id="UP001152759"/>
    </source>
</evidence>
<evidence type="ECO:0008006" key="6">
    <source>
        <dbReference type="Google" id="ProtNLM"/>
    </source>
</evidence>
<sequence>MAKPPPPLFSMKGSMEAVHSLAFKLDDKIPLLFAGTQSGHLHIWNLQVNREEAKFSFGTDPILSIHYVNKKLITQTKVGLFGVWEEENSQWILRQSLPQNFLSFCKSVTSLLEAKPVLACADSDSLIQIFSLETYTNLFSLKNDSAEKLGEVMALRFTTIEGKLFLLAVYENCSLFLWDMQRKTILSKLKISEECPMALDYDESSMRGICGSSDENLSLFTIGESQDLKKKLVIKLTNPGISCIKIRPDKKIVAVGCWDGMIRLYSWRSLKLLAVLDHHDSTIHDVCFSDRPVASWKTNILLAAAGKDCKISIWDLYNAT</sequence>
<dbReference type="SMART" id="SM00320">
    <property type="entry name" value="WD40"/>
    <property type="match status" value="5"/>
</dbReference>
<organism evidence="4 5">
    <name type="scientific">Bemisia tabaci</name>
    <name type="common">Sweetpotato whitefly</name>
    <name type="synonym">Aleurodes tabaci</name>
    <dbReference type="NCBI Taxonomy" id="7038"/>
    <lineage>
        <taxon>Eukaryota</taxon>
        <taxon>Metazoa</taxon>
        <taxon>Ecdysozoa</taxon>
        <taxon>Arthropoda</taxon>
        <taxon>Hexapoda</taxon>
        <taxon>Insecta</taxon>
        <taxon>Pterygota</taxon>
        <taxon>Neoptera</taxon>
        <taxon>Paraneoptera</taxon>
        <taxon>Hemiptera</taxon>
        <taxon>Sternorrhyncha</taxon>
        <taxon>Aleyrodoidea</taxon>
        <taxon>Aleyrodidae</taxon>
        <taxon>Aleyrodinae</taxon>
        <taxon>Bemisia</taxon>
    </lineage>
</organism>
<name>A0A9P0EYN7_BEMTA</name>
<feature type="repeat" description="WD" evidence="3">
    <location>
        <begin position="276"/>
        <end position="320"/>
    </location>
</feature>
<protein>
    <recommendedName>
        <fullName evidence="6">Guanine nucleotide-binding protein subunit beta-like protein 1</fullName>
    </recommendedName>
</protein>
<proteinExistence type="predicted"/>
<dbReference type="PROSITE" id="PS50082">
    <property type="entry name" value="WD_REPEATS_2"/>
    <property type="match status" value="1"/>
</dbReference>
<dbReference type="AlphaFoldDB" id="A0A9P0EYN7"/>
<dbReference type="Proteomes" id="UP001152759">
    <property type="component" value="Chromosome 1"/>
</dbReference>
<dbReference type="OrthoDB" id="7668193at2759"/>
<keyword evidence="2" id="KW-0677">Repeat</keyword>
<dbReference type="Pfam" id="PF00400">
    <property type="entry name" value="WD40"/>
    <property type="match status" value="2"/>
</dbReference>
<keyword evidence="5" id="KW-1185">Reference proteome</keyword>
<dbReference type="InterPro" id="IPR015943">
    <property type="entry name" value="WD40/YVTN_repeat-like_dom_sf"/>
</dbReference>
<accession>A0A9P0EYN7</accession>
<keyword evidence="1 3" id="KW-0853">WD repeat</keyword>
<dbReference type="InterPro" id="IPR001680">
    <property type="entry name" value="WD40_rpt"/>
</dbReference>
<evidence type="ECO:0000256" key="3">
    <source>
        <dbReference type="PROSITE-ProRule" id="PRU00221"/>
    </source>
</evidence>
<dbReference type="PANTHER" id="PTHR19854:SF1">
    <property type="entry name" value="GUANINE NUCLEOTIDE-BINDING PROTEIN SUBUNIT BETA-LIKE PROTEIN 1"/>
    <property type="match status" value="1"/>
</dbReference>
<reference evidence="4" key="1">
    <citation type="submission" date="2021-12" db="EMBL/GenBank/DDBJ databases">
        <authorList>
            <person name="King R."/>
        </authorList>
    </citation>
    <scope>NUCLEOTIDE SEQUENCE</scope>
</reference>
<dbReference type="InterPro" id="IPR036322">
    <property type="entry name" value="WD40_repeat_dom_sf"/>
</dbReference>
<dbReference type="EMBL" id="OU963862">
    <property type="protein sequence ID" value="CAH0382367.1"/>
    <property type="molecule type" value="Genomic_DNA"/>
</dbReference>
<dbReference type="KEGG" id="btab:109043906"/>
<dbReference type="PROSITE" id="PS50294">
    <property type="entry name" value="WD_REPEATS_REGION"/>
    <property type="match status" value="1"/>
</dbReference>